<feature type="transmembrane region" description="Helical" evidence="7">
    <location>
        <begin position="211"/>
        <end position="228"/>
    </location>
</feature>
<feature type="transmembrane region" description="Helical" evidence="7">
    <location>
        <begin position="170"/>
        <end position="190"/>
    </location>
</feature>
<feature type="domain" description="Major facilitator superfamily (MFS) profile" evidence="8">
    <location>
        <begin position="18"/>
        <end position="393"/>
    </location>
</feature>
<feature type="transmembrane region" description="Helical" evidence="7">
    <location>
        <begin position="108"/>
        <end position="133"/>
    </location>
</feature>
<evidence type="ECO:0000256" key="2">
    <source>
        <dbReference type="ARBA" id="ARBA00022448"/>
    </source>
</evidence>
<gene>
    <name evidence="9" type="ORF">DC345_19625</name>
</gene>
<organism evidence="9 10">
    <name type="scientific">Paenibacillus taichungensis</name>
    <dbReference type="NCBI Taxonomy" id="484184"/>
    <lineage>
        <taxon>Bacteria</taxon>
        <taxon>Bacillati</taxon>
        <taxon>Bacillota</taxon>
        <taxon>Bacilli</taxon>
        <taxon>Bacillales</taxon>
        <taxon>Paenibacillaceae</taxon>
        <taxon>Paenibacillus</taxon>
    </lineage>
</organism>
<dbReference type="CDD" id="cd17477">
    <property type="entry name" value="MFS_YcaD_like"/>
    <property type="match status" value="1"/>
</dbReference>
<dbReference type="PANTHER" id="PTHR23521:SF2">
    <property type="entry name" value="TRANSPORTER MFS SUPERFAMILY"/>
    <property type="match status" value="1"/>
</dbReference>
<keyword evidence="2" id="KW-0813">Transport</keyword>
<evidence type="ECO:0000259" key="8">
    <source>
        <dbReference type="PROSITE" id="PS50850"/>
    </source>
</evidence>
<feature type="transmembrane region" description="Helical" evidence="7">
    <location>
        <begin position="280"/>
        <end position="298"/>
    </location>
</feature>
<accession>A0A329QMH4</accession>
<dbReference type="InterPro" id="IPR011701">
    <property type="entry name" value="MFS"/>
</dbReference>
<dbReference type="InterPro" id="IPR005829">
    <property type="entry name" value="Sugar_transporter_CS"/>
</dbReference>
<dbReference type="AlphaFoldDB" id="A0A329QMH4"/>
<evidence type="ECO:0000256" key="4">
    <source>
        <dbReference type="ARBA" id="ARBA00022692"/>
    </source>
</evidence>
<dbReference type="Gene3D" id="1.20.1250.20">
    <property type="entry name" value="MFS general substrate transporter like domains"/>
    <property type="match status" value="2"/>
</dbReference>
<dbReference type="SUPFAM" id="SSF103473">
    <property type="entry name" value="MFS general substrate transporter"/>
    <property type="match status" value="1"/>
</dbReference>
<keyword evidence="5 7" id="KW-1133">Transmembrane helix</keyword>
<evidence type="ECO:0000313" key="10">
    <source>
        <dbReference type="Proteomes" id="UP000250642"/>
    </source>
</evidence>
<reference evidence="9 10" key="1">
    <citation type="submission" date="2018-04" db="EMBL/GenBank/DDBJ databases">
        <title>Paenibacillus taichungensis Genome sequencing and assembly.</title>
        <authorList>
            <person name="Xu J."/>
            <person name="Rensing C."/>
            <person name="Mazhar H.S."/>
        </authorList>
    </citation>
    <scope>NUCLEOTIDE SEQUENCE [LARGE SCALE GENOMIC DNA]</scope>
    <source>
        <strain evidence="9 10">NC1</strain>
    </source>
</reference>
<comment type="caution">
    <text evidence="9">The sequence shown here is derived from an EMBL/GenBank/DDBJ whole genome shotgun (WGS) entry which is preliminary data.</text>
</comment>
<feature type="transmembrane region" description="Helical" evidence="7">
    <location>
        <begin position="304"/>
        <end position="327"/>
    </location>
</feature>
<evidence type="ECO:0000256" key="3">
    <source>
        <dbReference type="ARBA" id="ARBA00022475"/>
    </source>
</evidence>
<evidence type="ECO:0000256" key="6">
    <source>
        <dbReference type="ARBA" id="ARBA00023136"/>
    </source>
</evidence>
<dbReference type="Proteomes" id="UP000250642">
    <property type="component" value="Unassembled WGS sequence"/>
</dbReference>
<evidence type="ECO:0000256" key="5">
    <source>
        <dbReference type="ARBA" id="ARBA00022989"/>
    </source>
</evidence>
<dbReference type="PROSITE" id="PS50850">
    <property type="entry name" value="MFS"/>
    <property type="match status" value="1"/>
</dbReference>
<comment type="subcellular location">
    <subcellularLocation>
        <location evidence="1">Cell membrane</location>
        <topology evidence="1">Multi-pass membrane protein</topology>
    </subcellularLocation>
</comment>
<name>A0A329QMH4_9BACL</name>
<dbReference type="GO" id="GO:0022857">
    <property type="term" value="F:transmembrane transporter activity"/>
    <property type="evidence" value="ECO:0007669"/>
    <property type="project" value="InterPro"/>
</dbReference>
<feature type="transmembrane region" description="Helical" evidence="7">
    <location>
        <begin position="55"/>
        <end position="72"/>
    </location>
</feature>
<dbReference type="EMBL" id="QEVW01000012">
    <property type="protein sequence ID" value="RAW13557.1"/>
    <property type="molecule type" value="Genomic_DNA"/>
</dbReference>
<keyword evidence="3" id="KW-1003">Cell membrane</keyword>
<dbReference type="RefSeq" id="WP_113054499.1">
    <property type="nucleotide sequence ID" value="NZ_QEVW01000012.1"/>
</dbReference>
<dbReference type="Pfam" id="PF07690">
    <property type="entry name" value="MFS_1"/>
    <property type="match status" value="1"/>
</dbReference>
<feature type="transmembrane region" description="Helical" evidence="7">
    <location>
        <begin position="334"/>
        <end position="353"/>
    </location>
</feature>
<feature type="transmembrane region" description="Helical" evidence="7">
    <location>
        <begin position="248"/>
        <end position="268"/>
    </location>
</feature>
<dbReference type="GO" id="GO:0005886">
    <property type="term" value="C:plasma membrane"/>
    <property type="evidence" value="ECO:0007669"/>
    <property type="project" value="UniProtKB-SubCell"/>
</dbReference>
<sequence>MIFVSSITTPKLSHSTSNYLILITVIVVAGISQGLLLPVLSIFLEQKGVSPGLNGLNAAALYVGSFAMTLVAERLLGAIGFKKLIIGGLLFVMIPLILFPYFPDIKIWFILRLVVGIGDSALHYSAQLWVLLVTAPEKRGRYISLYGMSYGLGFSIGPLGIKLLGFGDAVPFWVLFVCMAAVLILVLMKLPDTKPEKAEHGQLPERRFRRSLAWAWYALLPALLYGYMEAGMNSNFPVYGLRIGLDANQISSLLPFVGIGGLFLQLPLGMLSDRFGRKQTLMFAGITGGIIFMLVPVAGTHFLWTLVLLTIAGGLVGSFFSLGLAYAADILPKVLLPAANVVASFHFTIGSIIGPNLGGQVINWISPGSMFILLGFMYLLFGAAGILFRRKPMPESVVK</sequence>
<dbReference type="InterPro" id="IPR047200">
    <property type="entry name" value="MFS_YcaD-like"/>
</dbReference>
<protein>
    <submittedName>
        <fullName evidence="9">MFS transporter</fullName>
    </submittedName>
</protein>
<feature type="transmembrane region" description="Helical" evidence="7">
    <location>
        <begin position="20"/>
        <end position="43"/>
    </location>
</feature>
<feature type="transmembrane region" description="Helical" evidence="7">
    <location>
        <begin position="365"/>
        <end position="388"/>
    </location>
</feature>
<feature type="transmembrane region" description="Helical" evidence="7">
    <location>
        <begin position="145"/>
        <end position="164"/>
    </location>
</feature>
<feature type="transmembrane region" description="Helical" evidence="7">
    <location>
        <begin position="84"/>
        <end position="102"/>
    </location>
</feature>
<evidence type="ECO:0000256" key="1">
    <source>
        <dbReference type="ARBA" id="ARBA00004651"/>
    </source>
</evidence>
<dbReference type="PANTHER" id="PTHR23521">
    <property type="entry name" value="TRANSPORTER MFS SUPERFAMILY"/>
    <property type="match status" value="1"/>
</dbReference>
<evidence type="ECO:0000256" key="7">
    <source>
        <dbReference type="SAM" id="Phobius"/>
    </source>
</evidence>
<dbReference type="InterPro" id="IPR036259">
    <property type="entry name" value="MFS_trans_sf"/>
</dbReference>
<dbReference type="PROSITE" id="PS00216">
    <property type="entry name" value="SUGAR_TRANSPORT_1"/>
    <property type="match status" value="1"/>
</dbReference>
<evidence type="ECO:0000313" key="9">
    <source>
        <dbReference type="EMBL" id="RAW13557.1"/>
    </source>
</evidence>
<keyword evidence="4 7" id="KW-0812">Transmembrane</keyword>
<proteinExistence type="predicted"/>
<dbReference type="InterPro" id="IPR020846">
    <property type="entry name" value="MFS_dom"/>
</dbReference>
<keyword evidence="6 7" id="KW-0472">Membrane</keyword>